<reference evidence="2 3" key="3">
    <citation type="journal article" date="2015" name="Genome Announc.">
        <title>Draft Genome Sequence of the Archiascomycetous Yeast Saitoella complicata.</title>
        <authorList>
            <person name="Yamauchi K."/>
            <person name="Kondo S."/>
            <person name="Hamamoto M."/>
            <person name="Takahashi Y."/>
            <person name="Ogura Y."/>
            <person name="Hayashi T."/>
            <person name="Nishida H."/>
        </authorList>
    </citation>
    <scope>NUCLEOTIDE SEQUENCE [LARGE SCALE GENOMIC DNA]</scope>
    <source>
        <strain evidence="2 3">NRRL Y-17804</strain>
    </source>
</reference>
<evidence type="ECO:0000256" key="1">
    <source>
        <dbReference type="SAM" id="MobiDB-lite"/>
    </source>
</evidence>
<feature type="region of interest" description="Disordered" evidence="1">
    <location>
        <begin position="433"/>
        <end position="486"/>
    </location>
</feature>
<gene>
    <name evidence="2" type="ORF">G7K_2942-t1</name>
</gene>
<feature type="compositionally biased region" description="Acidic residues" evidence="1">
    <location>
        <begin position="442"/>
        <end position="453"/>
    </location>
</feature>
<dbReference type="Proteomes" id="UP000033140">
    <property type="component" value="Unassembled WGS sequence"/>
</dbReference>
<comment type="caution">
    <text evidence="2">The sequence shown here is derived from an EMBL/GenBank/DDBJ whole genome shotgun (WGS) entry which is preliminary data.</text>
</comment>
<dbReference type="EMBL" id="BACD03000017">
    <property type="protein sequence ID" value="GAO48773.1"/>
    <property type="molecule type" value="Genomic_DNA"/>
</dbReference>
<dbReference type="AlphaFoldDB" id="A0A0E9NG33"/>
<accession>A0A0E9NG33</accession>
<evidence type="ECO:0000313" key="3">
    <source>
        <dbReference type="Proteomes" id="UP000033140"/>
    </source>
</evidence>
<reference evidence="2 3" key="2">
    <citation type="journal article" date="2014" name="J. Gen. Appl. Microbiol.">
        <title>The early diverging ascomycetous budding yeast Saitoella complicata has three histone deacetylases belonging to the Clr6, Hos2, and Rpd3 lineages.</title>
        <authorList>
            <person name="Nishida H."/>
            <person name="Matsumoto T."/>
            <person name="Kondo S."/>
            <person name="Hamamoto M."/>
            <person name="Yoshikawa H."/>
        </authorList>
    </citation>
    <scope>NUCLEOTIDE SEQUENCE [LARGE SCALE GENOMIC DNA]</scope>
    <source>
        <strain evidence="2 3">NRRL Y-17804</strain>
    </source>
</reference>
<organism evidence="2 3">
    <name type="scientific">Saitoella complicata (strain BCRC 22490 / CBS 7301 / JCM 7358 / NBRC 10748 / NRRL Y-17804)</name>
    <dbReference type="NCBI Taxonomy" id="698492"/>
    <lineage>
        <taxon>Eukaryota</taxon>
        <taxon>Fungi</taxon>
        <taxon>Dikarya</taxon>
        <taxon>Ascomycota</taxon>
        <taxon>Taphrinomycotina</taxon>
        <taxon>Taphrinomycotina incertae sedis</taxon>
        <taxon>Saitoella</taxon>
    </lineage>
</organism>
<sequence>MSINCMACSATAHTQSRKAMSGLTLIEALNCLTVENPTTLSLASHAAVPSSIDFDTEPEYDELDLLVTDSDDLISIDTKFERICSIISSGLSLAAALGEVNPEDEPKMRAFRLVQMGREERATWRKWEEGGRLPAFNRETCKVAYYKGRKQPPLKVLEMEAEALTRLYGASPPLSIEHALFFRHNKPHRHNFPLVHLMAKIITAEKDLGFPMVESEDWRVRTEIKITRRLNSMILQQLEYIEYSVRGIRSSELVGAQRAIGPRSRRLNTLRSLTGLDLTDPNQGLETLTDHIVGEIEHRRRSVNQYLSERVRILMSTEKSRTADNVHQVTEAAAILDGLPAAKVAEHRMHETAEMLVMMKDKEGRDNAVDEATAVGVLEQVLKVNVRKEVDEDMLGELLAKCKIEAPETKEGEFFTTKKDEKYDLDLLFKAARSREDHHEDESDDDDDDDSGVDDSKPITPKRTRQTMEDQNLQEKFKKVRISASS</sequence>
<keyword evidence="3" id="KW-1185">Reference proteome</keyword>
<protein>
    <submittedName>
        <fullName evidence="2">Uncharacterized protein</fullName>
    </submittedName>
</protein>
<name>A0A0E9NG33_SAICN</name>
<evidence type="ECO:0000313" key="2">
    <source>
        <dbReference type="EMBL" id="GAO48773.1"/>
    </source>
</evidence>
<reference evidence="2 3" key="1">
    <citation type="journal article" date="2011" name="J. Gen. Appl. Microbiol.">
        <title>Draft genome sequencing of the enigmatic yeast Saitoella complicata.</title>
        <authorList>
            <person name="Nishida H."/>
            <person name="Hamamoto M."/>
            <person name="Sugiyama J."/>
        </authorList>
    </citation>
    <scope>NUCLEOTIDE SEQUENCE [LARGE SCALE GENOMIC DNA]</scope>
    <source>
        <strain evidence="2 3">NRRL Y-17804</strain>
    </source>
</reference>
<proteinExistence type="predicted"/>